<protein>
    <submittedName>
        <fullName evidence="1">Uncharacterized protein</fullName>
    </submittedName>
</protein>
<keyword evidence="2" id="KW-1185">Reference proteome</keyword>
<dbReference type="Proteomes" id="UP000289738">
    <property type="component" value="Chromosome B08"/>
</dbReference>
<dbReference type="EMBL" id="SDMP01000018">
    <property type="protein sequence ID" value="RYQ96906.1"/>
    <property type="molecule type" value="Genomic_DNA"/>
</dbReference>
<name>A0A444Y4X0_ARAHY</name>
<sequence length="326" mass="35562">MRLTLASFAFHGVVVDSPSTVAKNRPVGPNRNPPGLHKNGSSFVSFSLCFSFRKKSHNPSQKTCTPIHHRRKEWHTAAVRRTQIRHPSVYLASLVLQVFNPCSLSPIAAASSSSAFVVFVCSAALPSLFVCRSRSRLRSAVVFVRVIRRSRSLGVHCSRSLAVHHSSSHSRSSGSHVALLQTLRPTRALHLAVELLSFVAAGVQTQQRLVTATASLSPEFLLCSLTQGDSKRPRNPDHVSCCETSSPFTALHGGPASPGTAGLINFAAPLPLFHAVLPFFLGCTSIDTRPLQPSKKATDFLALQKRDIFIYNRKVLETARTPTDYH</sequence>
<evidence type="ECO:0000313" key="2">
    <source>
        <dbReference type="Proteomes" id="UP000289738"/>
    </source>
</evidence>
<gene>
    <name evidence="1" type="ORF">Ahy_B08g092836</name>
</gene>
<evidence type="ECO:0000313" key="1">
    <source>
        <dbReference type="EMBL" id="RYQ96906.1"/>
    </source>
</evidence>
<organism evidence="1 2">
    <name type="scientific">Arachis hypogaea</name>
    <name type="common">Peanut</name>
    <dbReference type="NCBI Taxonomy" id="3818"/>
    <lineage>
        <taxon>Eukaryota</taxon>
        <taxon>Viridiplantae</taxon>
        <taxon>Streptophyta</taxon>
        <taxon>Embryophyta</taxon>
        <taxon>Tracheophyta</taxon>
        <taxon>Spermatophyta</taxon>
        <taxon>Magnoliopsida</taxon>
        <taxon>eudicotyledons</taxon>
        <taxon>Gunneridae</taxon>
        <taxon>Pentapetalae</taxon>
        <taxon>rosids</taxon>
        <taxon>fabids</taxon>
        <taxon>Fabales</taxon>
        <taxon>Fabaceae</taxon>
        <taxon>Papilionoideae</taxon>
        <taxon>50 kb inversion clade</taxon>
        <taxon>dalbergioids sensu lato</taxon>
        <taxon>Dalbergieae</taxon>
        <taxon>Pterocarpus clade</taxon>
        <taxon>Arachis</taxon>
    </lineage>
</organism>
<proteinExistence type="predicted"/>
<dbReference type="AlphaFoldDB" id="A0A444Y4X0"/>
<accession>A0A444Y4X0</accession>
<comment type="caution">
    <text evidence="1">The sequence shown here is derived from an EMBL/GenBank/DDBJ whole genome shotgun (WGS) entry which is preliminary data.</text>
</comment>
<reference evidence="1 2" key="1">
    <citation type="submission" date="2019-01" db="EMBL/GenBank/DDBJ databases">
        <title>Sequencing of cultivated peanut Arachis hypogaea provides insights into genome evolution and oil improvement.</title>
        <authorList>
            <person name="Chen X."/>
        </authorList>
    </citation>
    <scope>NUCLEOTIDE SEQUENCE [LARGE SCALE GENOMIC DNA]</scope>
    <source>
        <strain evidence="2">cv. Fuhuasheng</strain>
        <tissue evidence="1">Leaves</tissue>
    </source>
</reference>